<proteinExistence type="predicted"/>
<sequence length="99" mass="10608">MTSIVAAASERRSPGDTPVSNGVFDGGTEPLAQPPRAFTSGDAPGPEAGKVEGDLLRPFESFWGVWKNSRYATWATPPFDRFAFVPMLDCASLVFGVSR</sequence>
<evidence type="ECO:0000313" key="4">
    <source>
        <dbReference type="Proteomes" id="UP000030765"/>
    </source>
</evidence>
<evidence type="ECO:0000313" key="3">
    <source>
        <dbReference type="EnsemblMetazoa" id="ASIC019099-PA"/>
    </source>
</evidence>
<dbReference type="EMBL" id="KE525350">
    <property type="protein sequence ID" value="KFB51047.1"/>
    <property type="molecule type" value="Genomic_DNA"/>
</dbReference>
<organism evidence="2">
    <name type="scientific">Anopheles sinensis</name>
    <name type="common">Mosquito</name>
    <dbReference type="NCBI Taxonomy" id="74873"/>
    <lineage>
        <taxon>Eukaryota</taxon>
        <taxon>Metazoa</taxon>
        <taxon>Ecdysozoa</taxon>
        <taxon>Arthropoda</taxon>
        <taxon>Hexapoda</taxon>
        <taxon>Insecta</taxon>
        <taxon>Pterygota</taxon>
        <taxon>Neoptera</taxon>
        <taxon>Endopterygota</taxon>
        <taxon>Diptera</taxon>
        <taxon>Nematocera</taxon>
        <taxon>Culicoidea</taxon>
        <taxon>Culicidae</taxon>
        <taxon>Anophelinae</taxon>
        <taxon>Anopheles</taxon>
    </lineage>
</organism>
<reference evidence="2 4" key="1">
    <citation type="journal article" date="2014" name="BMC Genomics">
        <title>Genome sequence of Anopheles sinensis provides insight into genetics basis of mosquito competence for malaria parasites.</title>
        <authorList>
            <person name="Zhou D."/>
            <person name="Zhang D."/>
            <person name="Ding G."/>
            <person name="Shi L."/>
            <person name="Hou Q."/>
            <person name="Ye Y."/>
            <person name="Xu Y."/>
            <person name="Zhou H."/>
            <person name="Xiong C."/>
            <person name="Li S."/>
            <person name="Yu J."/>
            <person name="Hong S."/>
            <person name="Yu X."/>
            <person name="Zou P."/>
            <person name="Chen C."/>
            <person name="Chang X."/>
            <person name="Wang W."/>
            <person name="Lv Y."/>
            <person name="Sun Y."/>
            <person name="Ma L."/>
            <person name="Shen B."/>
            <person name="Zhu C."/>
        </authorList>
    </citation>
    <scope>NUCLEOTIDE SEQUENCE [LARGE SCALE GENOMIC DNA]</scope>
</reference>
<gene>
    <name evidence="2" type="ORF">ZHAS_00019099</name>
</gene>
<accession>A0A084WLF3</accession>
<dbReference type="EMBL" id="ATLV01024235">
    <property type="status" value="NOT_ANNOTATED_CDS"/>
    <property type="molecule type" value="Genomic_DNA"/>
</dbReference>
<dbReference type="Proteomes" id="UP000030765">
    <property type="component" value="Unassembled WGS sequence"/>
</dbReference>
<feature type="region of interest" description="Disordered" evidence="1">
    <location>
        <begin position="1"/>
        <end position="51"/>
    </location>
</feature>
<protein>
    <submittedName>
        <fullName evidence="2 3">Uncharacterized protein</fullName>
    </submittedName>
</protein>
<evidence type="ECO:0000313" key="2">
    <source>
        <dbReference type="EMBL" id="KFB51047.1"/>
    </source>
</evidence>
<dbReference type="EnsemblMetazoa" id="ASIC019099-RA">
    <property type="protein sequence ID" value="ASIC019099-PA"/>
    <property type="gene ID" value="ASIC019099"/>
</dbReference>
<reference evidence="3" key="2">
    <citation type="submission" date="2020-05" db="UniProtKB">
        <authorList>
            <consortium name="EnsemblMetazoa"/>
        </authorList>
    </citation>
    <scope>IDENTIFICATION</scope>
</reference>
<keyword evidence="4" id="KW-1185">Reference proteome</keyword>
<evidence type="ECO:0000256" key="1">
    <source>
        <dbReference type="SAM" id="MobiDB-lite"/>
    </source>
</evidence>
<dbReference type="AlphaFoldDB" id="A0A084WLF3"/>
<name>A0A084WLF3_ANOSI</name>
<dbReference type="VEuPathDB" id="VectorBase:ASIC019099"/>